<sequence length="343" mass="37029">MNVAYFTVTDQGEATAKKMTQHIPGPVIRQDVRRCVKEKWKQADALVFIMASGIVVRYIAPLIESKDVDPAVIVMDIHGRHVISLLSGHLGGANRLAVRLAEITGGTPVITTATDTEGMTAFDVVAGDNHMAIGRLDQLKYVSGALVAGRRVTVYTSVPVEGRFRGNIRCIPFFPDDKAIFAGKADGPIVVIDPLIDDIPGHVIYLRPKTLVVGVGCKRDMDPGKMLSAFEDFCRDHHIPKEGIRKLATADLKAEEPAICHLADRLGVPLQIISRDQISGLDLERIPGGAIEGSAFVKKVTGVGSISEASAYLASSKGRIRLPKTKYPGMTFALAEEMKAVII</sequence>
<protein>
    <submittedName>
        <fullName evidence="4">Cobalt-precorrin 5A hydrolase</fullName>
    </submittedName>
</protein>
<dbReference type="Pfam" id="PF11761">
    <property type="entry name" value="CbiG_mid"/>
    <property type="match status" value="1"/>
</dbReference>
<accession>A0A9D1KXZ4</accession>
<feature type="domain" description="Cobalamin synthesis G N-terminal" evidence="2">
    <location>
        <begin position="35"/>
        <end position="115"/>
    </location>
</feature>
<keyword evidence="4" id="KW-0378">Hydrolase</keyword>
<dbReference type="InterPro" id="IPR038029">
    <property type="entry name" value="GbiG_N_sf"/>
</dbReference>
<dbReference type="Gene3D" id="3.30.420.180">
    <property type="entry name" value="CobE/GbiG C-terminal domain"/>
    <property type="match status" value="1"/>
</dbReference>
<dbReference type="InterPro" id="IPR021744">
    <property type="entry name" value="CbiG_N"/>
</dbReference>
<dbReference type="Pfam" id="PF11760">
    <property type="entry name" value="CbiG_N"/>
    <property type="match status" value="1"/>
</dbReference>
<dbReference type="AlphaFoldDB" id="A0A9D1KXZ4"/>
<evidence type="ECO:0000259" key="2">
    <source>
        <dbReference type="Pfam" id="PF11760"/>
    </source>
</evidence>
<dbReference type="InterPro" id="IPR036518">
    <property type="entry name" value="CobE/GbiG_C_sf"/>
</dbReference>
<dbReference type="Gene3D" id="3.40.50.11220">
    <property type="match status" value="1"/>
</dbReference>
<dbReference type="SUPFAM" id="SSF159664">
    <property type="entry name" value="CobE/GbiG C-terminal domain-like"/>
    <property type="match status" value="1"/>
</dbReference>
<evidence type="ECO:0000313" key="4">
    <source>
        <dbReference type="EMBL" id="HIU03244.1"/>
    </source>
</evidence>
<dbReference type="GO" id="GO:0016787">
    <property type="term" value="F:hydrolase activity"/>
    <property type="evidence" value="ECO:0007669"/>
    <property type="project" value="UniProtKB-KW"/>
</dbReference>
<evidence type="ECO:0000259" key="3">
    <source>
        <dbReference type="Pfam" id="PF11761"/>
    </source>
</evidence>
<dbReference type="SUPFAM" id="SSF159672">
    <property type="entry name" value="CbiG N-terminal domain-like"/>
    <property type="match status" value="1"/>
</dbReference>
<dbReference type="Proteomes" id="UP000824164">
    <property type="component" value="Unassembled WGS sequence"/>
</dbReference>
<organism evidence="4 5">
    <name type="scientific">Candidatus Onthocola gallistercoris</name>
    <dbReference type="NCBI Taxonomy" id="2840876"/>
    <lineage>
        <taxon>Bacteria</taxon>
        <taxon>Bacillati</taxon>
        <taxon>Bacillota</taxon>
        <taxon>Bacilli</taxon>
        <taxon>Candidatus Onthocola</taxon>
    </lineage>
</organism>
<feature type="domain" description="CobE/GbiG C-terminal" evidence="1">
    <location>
        <begin position="211"/>
        <end position="335"/>
    </location>
</feature>
<feature type="domain" description="Cobalamin biosynthesis central region" evidence="3">
    <location>
        <begin position="121"/>
        <end position="197"/>
    </location>
</feature>
<comment type="caution">
    <text evidence="4">The sequence shown here is derived from an EMBL/GenBank/DDBJ whole genome shotgun (WGS) entry which is preliminary data.</text>
</comment>
<dbReference type="InterPro" id="IPR021745">
    <property type="entry name" value="CbiG_mid"/>
</dbReference>
<dbReference type="PANTHER" id="PTHR37477:SF1">
    <property type="entry name" value="COBALT-PRECORRIN-5A HYDROLASE"/>
    <property type="match status" value="1"/>
</dbReference>
<name>A0A9D1KXZ4_9FIRM</name>
<dbReference type="InterPro" id="IPR052553">
    <property type="entry name" value="CbiG_hydrolase"/>
</dbReference>
<reference evidence="4" key="2">
    <citation type="journal article" date="2021" name="PeerJ">
        <title>Extensive microbial diversity within the chicken gut microbiome revealed by metagenomics and culture.</title>
        <authorList>
            <person name="Gilroy R."/>
            <person name="Ravi A."/>
            <person name="Getino M."/>
            <person name="Pursley I."/>
            <person name="Horton D.L."/>
            <person name="Alikhan N.F."/>
            <person name="Baker D."/>
            <person name="Gharbi K."/>
            <person name="Hall N."/>
            <person name="Watson M."/>
            <person name="Adriaenssens E.M."/>
            <person name="Foster-Nyarko E."/>
            <person name="Jarju S."/>
            <person name="Secka A."/>
            <person name="Antonio M."/>
            <person name="Oren A."/>
            <person name="Chaudhuri R.R."/>
            <person name="La Ragione R."/>
            <person name="Hildebrand F."/>
            <person name="Pallen M.J."/>
        </authorList>
    </citation>
    <scope>NUCLEOTIDE SEQUENCE</scope>
    <source>
        <strain evidence="4">CHK187-14744</strain>
    </source>
</reference>
<dbReference type="Pfam" id="PF01890">
    <property type="entry name" value="CbiG_C"/>
    <property type="match status" value="1"/>
</dbReference>
<dbReference type="EMBL" id="DVLT01000050">
    <property type="protein sequence ID" value="HIU03244.1"/>
    <property type="molecule type" value="Genomic_DNA"/>
</dbReference>
<dbReference type="InterPro" id="IPR002750">
    <property type="entry name" value="CobE/GbiG_C"/>
</dbReference>
<gene>
    <name evidence="4" type="ORF">IAB63_08340</name>
</gene>
<dbReference type="PANTHER" id="PTHR37477">
    <property type="entry name" value="COBALT-PRECORRIN-5A HYDROLASE"/>
    <property type="match status" value="1"/>
</dbReference>
<evidence type="ECO:0000259" key="1">
    <source>
        <dbReference type="Pfam" id="PF01890"/>
    </source>
</evidence>
<evidence type="ECO:0000313" key="5">
    <source>
        <dbReference type="Proteomes" id="UP000824164"/>
    </source>
</evidence>
<reference evidence="4" key="1">
    <citation type="submission" date="2020-10" db="EMBL/GenBank/DDBJ databases">
        <authorList>
            <person name="Gilroy R."/>
        </authorList>
    </citation>
    <scope>NUCLEOTIDE SEQUENCE</scope>
    <source>
        <strain evidence="4">CHK187-14744</strain>
    </source>
</reference>
<proteinExistence type="predicted"/>
<dbReference type="GO" id="GO:0009236">
    <property type="term" value="P:cobalamin biosynthetic process"/>
    <property type="evidence" value="ECO:0007669"/>
    <property type="project" value="InterPro"/>
</dbReference>